<dbReference type="eggNOG" id="KOG1835">
    <property type="taxonomic scope" value="Eukaryota"/>
</dbReference>
<protein>
    <submittedName>
        <fullName evidence="1">Uncharacterized protein</fullName>
    </submittedName>
</protein>
<dbReference type="GO" id="GO:0005643">
    <property type="term" value="C:nuclear pore"/>
    <property type="evidence" value="ECO:0007669"/>
    <property type="project" value="InterPro"/>
</dbReference>
<proteinExistence type="predicted"/>
<dbReference type="KEGG" id="ctp:CTRG_01058"/>
<organism evidence="1 2">
    <name type="scientific">Candida tropicalis (strain ATCC MYA-3404 / T1)</name>
    <name type="common">Yeast</name>
    <dbReference type="NCBI Taxonomy" id="294747"/>
    <lineage>
        <taxon>Eukaryota</taxon>
        <taxon>Fungi</taxon>
        <taxon>Dikarya</taxon>
        <taxon>Ascomycota</taxon>
        <taxon>Saccharomycotina</taxon>
        <taxon>Pichiomycetes</taxon>
        <taxon>Debaryomycetaceae</taxon>
        <taxon>Candida/Lodderomyces clade</taxon>
        <taxon>Candida</taxon>
    </lineage>
</organism>
<name>C5M4R8_CANTT</name>
<sequence length="133" mass="15680">MRYEIWRLVDRWMYQGLHDMPEDQKNDAFKQSKRKYTSKRNLTLSQPFTVNLTHLSQIGNFTSLITKLLTPLESSKDPFTKFSLLFPCDLGLGYRLNNYIGVWPYIEFLMIDVLPTHKILVVQETVPTCKESF</sequence>
<dbReference type="GeneID" id="8298264"/>
<keyword evidence="2" id="KW-1185">Reference proteome</keyword>
<evidence type="ECO:0000313" key="2">
    <source>
        <dbReference type="Proteomes" id="UP000002037"/>
    </source>
</evidence>
<gene>
    <name evidence="1" type="ORF">CTRG_01058</name>
</gene>
<accession>C5M4R8</accession>
<dbReference type="AlphaFoldDB" id="C5M4R8"/>
<dbReference type="HOGENOM" id="CLU_1906485_0_0_1"/>
<dbReference type="RefSeq" id="XP_002546276.1">
    <property type="nucleotide sequence ID" value="XM_002546230.1"/>
</dbReference>
<dbReference type="Proteomes" id="UP000002037">
    <property type="component" value="Unassembled WGS sequence"/>
</dbReference>
<dbReference type="VEuPathDB" id="FungiDB:CTRG_01058"/>
<dbReference type="InterPro" id="IPR021827">
    <property type="entry name" value="Nup186/Nup192/Nup205"/>
</dbReference>
<dbReference type="Pfam" id="PF11894">
    <property type="entry name" value="Nup192"/>
    <property type="match status" value="1"/>
</dbReference>
<evidence type="ECO:0000313" key="1">
    <source>
        <dbReference type="EMBL" id="EER36318.1"/>
    </source>
</evidence>
<reference evidence="1 2" key="1">
    <citation type="journal article" date="2009" name="Nature">
        <title>Evolution of pathogenicity and sexual reproduction in eight Candida genomes.</title>
        <authorList>
            <person name="Butler G."/>
            <person name="Rasmussen M.D."/>
            <person name="Lin M.F."/>
            <person name="Santos M.A."/>
            <person name="Sakthikumar S."/>
            <person name="Munro C.A."/>
            <person name="Rheinbay E."/>
            <person name="Grabherr M."/>
            <person name="Forche A."/>
            <person name="Reedy J.L."/>
            <person name="Agrafioti I."/>
            <person name="Arnaud M.B."/>
            <person name="Bates S."/>
            <person name="Brown A.J."/>
            <person name="Brunke S."/>
            <person name="Costanzo M.C."/>
            <person name="Fitzpatrick D.A."/>
            <person name="de Groot P.W."/>
            <person name="Harris D."/>
            <person name="Hoyer L.L."/>
            <person name="Hube B."/>
            <person name="Klis F.M."/>
            <person name="Kodira C."/>
            <person name="Lennard N."/>
            <person name="Logue M.E."/>
            <person name="Martin R."/>
            <person name="Neiman A.M."/>
            <person name="Nikolaou E."/>
            <person name="Quail M.A."/>
            <person name="Quinn J."/>
            <person name="Santos M.C."/>
            <person name="Schmitzberger F.F."/>
            <person name="Sherlock G."/>
            <person name="Shah P."/>
            <person name="Silverstein K.A."/>
            <person name="Skrzypek M.S."/>
            <person name="Soll D."/>
            <person name="Staggs R."/>
            <person name="Stansfield I."/>
            <person name="Stumpf M.P."/>
            <person name="Sudbery P.E."/>
            <person name="Srikantha T."/>
            <person name="Zeng Q."/>
            <person name="Berman J."/>
            <person name="Berriman M."/>
            <person name="Heitman J."/>
            <person name="Gow N.A."/>
            <person name="Lorenz M.C."/>
            <person name="Birren B.W."/>
            <person name="Kellis M."/>
            <person name="Cuomo C.A."/>
        </authorList>
    </citation>
    <scope>NUCLEOTIDE SEQUENCE [LARGE SCALE GENOMIC DNA]</scope>
    <source>
        <strain evidence="2">ATCC MYA-3404 / T1</strain>
    </source>
</reference>
<dbReference type="EMBL" id="GG692395">
    <property type="protein sequence ID" value="EER36318.1"/>
    <property type="molecule type" value="Genomic_DNA"/>
</dbReference>
<dbReference type="STRING" id="294747.C5M4R8"/>